<evidence type="ECO:0000256" key="2">
    <source>
        <dbReference type="ARBA" id="ARBA00023015"/>
    </source>
</evidence>
<evidence type="ECO:0000259" key="7">
    <source>
        <dbReference type="PROSITE" id="PS51369"/>
    </source>
</evidence>
<feature type="region of interest" description="Disordered" evidence="6">
    <location>
        <begin position="80"/>
        <end position="120"/>
    </location>
</feature>
<dbReference type="InterPro" id="IPR017887">
    <property type="entry name" value="TF_TCP_subgr"/>
</dbReference>
<organism evidence="8 9">
    <name type="scientific">Penstemon smallii</name>
    <dbReference type="NCBI Taxonomy" id="265156"/>
    <lineage>
        <taxon>Eukaryota</taxon>
        <taxon>Viridiplantae</taxon>
        <taxon>Streptophyta</taxon>
        <taxon>Embryophyta</taxon>
        <taxon>Tracheophyta</taxon>
        <taxon>Spermatophyta</taxon>
        <taxon>Magnoliopsida</taxon>
        <taxon>eudicotyledons</taxon>
        <taxon>Gunneridae</taxon>
        <taxon>Pentapetalae</taxon>
        <taxon>asterids</taxon>
        <taxon>lamiids</taxon>
        <taxon>Lamiales</taxon>
        <taxon>Plantaginaceae</taxon>
        <taxon>Cheloneae</taxon>
        <taxon>Penstemon</taxon>
    </lineage>
</organism>
<dbReference type="InterPro" id="IPR005333">
    <property type="entry name" value="Transcription_factor_TCP"/>
</dbReference>
<dbReference type="GO" id="GO:0005634">
    <property type="term" value="C:nucleus"/>
    <property type="evidence" value="ECO:0007669"/>
    <property type="project" value="UniProtKB-SubCell"/>
</dbReference>
<keyword evidence="2" id="KW-0805">Transcription regulation</keyword>
<dbReference type="Proteomes" id="UP001634393">
    <property type="component" value="Unassembled WGS sequence"/>
</dbReference>
<evidence type="ECO:0000256" key="3">
    <source>
        <dbReference type="ARBA" id="ARBA00023125"/>
    </source>
</evidence>
<protein>
    <recommendedName>
        <fullName evidence="7">TCP domain-containing protein</fullName>
    </recommendedName>
</protein>
<evidence type="ECO:0000256" key="6">
    <source>
        <dbReference type="SAM" id="MobiDB-lite"/>
    </source>
</evidence>
<proteinExistence type="predicted"/>
<dbReference type="AlphaFoldDB" id="A0ABD3SAA9"/>
<evidence type="ECO:0000256" key="1">
    <source>
        <dbReference type="ARBA" id="ARBA00004123"/>
    </source>
</evidence>
<keyword evidence="3" id="KW-0238">DNA-binding</keyword>
<keyword evidence="5" id="KW-0539">Nucleus</keyword>
<dbReference type="PROSITE" id="PS51369">
    <property type="entry name" value="TCP"/>
    <property type="match status" value="1"/>
</dbReference>
<evidence type="ECO:0000256" key="4">
    <source>
        <dbReference type="ARBA" id="ARBA00023163"/>
    </source>
</evidence>
<gene>
    <name evidence="8" type="ORF">ACJIZ3_007334</name>
</gene>
<dbReference type="GO" id="GO:0003677">
    <property type="term" value="F:DNA binding"/>
    <property type="evidence" value="ECO:0007669"/>
    <property type="project" value="UniProtKB-KW"/>
</dbReference>
<dbReference type="Pfam" id="PF03634">
    <property type="entry name" value="TCP"/>
    <property type="match status" value="1"/>
</dbReference>
<evidence type="ECO:0000313" key="9">
    <source>
        <dbReference type="Proteomes" id="UP001634393"/>
    </source>
</evidence>
<feature type="domain" description="TCP" evidence="7">
    <location>
        <begin position="25"/>
        <end position="83"/>
    </location>
</feature>
<reference evidence="8 9" key="1">
    <citation type="submission" date="2024-12" db="EMBL/GenBank/DDBJ databases">
        <title>The unique morphological basis and parallel evolutionary history of personate flowers in Penstemon.</title>
        <authorList>
            <person name="Depatie T.H."/>
            <person name="Wessinger C.A."/>
        </authorList>
    </citation>
    <scope>NUCLEOTIDE SEQUENCE [LARGE SCALE GENOMIC DNA]</scope>
    <source>
        <strain evidence="8">WTNN_2</strain>
        <tissue evidence="8">Leaf</tissue>
    </source>
</reference>
<evidence type="ECO:0000256" key="5">
    <source>
        <dbReference type="ARBA" id="ARBA00023242"/>
    </source>
</evidence>
<sequence length="281" mass="31379">MKGTTGGSGEIVQVQGGHILRSTGRKDRHSKVYTSKGPRDRRVRLAAHTAIQFYDVQDRLGYDRPSKAVDWLMNKAKNAIDKLNEPHPSPYSNNPSSKEDPSPTGPYESIQPDHIGNNSAFMQLDPHFVNTIKSFFPASLPDDFSSNDQPRGTSSFDLGLSLHTLQAHENNGDSNVNNFQESFQRMDCNWNGNGNMDNNRVNGFMMNSHEMVQEAAVFTQGFSCTQRELLQSNSPVDACWNGRQLGYMEPTRNSSNFGGHFELGFGFPARIYGEDEPETHS</sequence>
<name>A0ABD3SAA9_9LAMI</name>
<dbReference type="PANTHER" id="PTHR31072:SF240">
    <property type="entry name" value="TRANSCRIPTION FACTOR TCP10"/>
    <property type="match status" value="1"/>
</dbReference>
<dbReference type="PANTHER" id="PTHR31072">
    <property type="entry name" value="TRANSCRIPTION FACTOR TCP4-RELATED"/>
    <property type="match status" value="1"/>
</dbReference>
<keyword evidence="4" id="KW-0804">Transcription</keyword>
<dbReference type="EMBL" id="JBJXBP010000007">
    <property type="protein sequence ID" value="KAL3821429.1"/>
    <property type="molecule type" value="Genomic_DNA"/>
</dbReference>
<feature type="region of interest" description="Disordered" evidence="6">
    <location>
        <begin position="19"/>
        <end position="40"/>
    </location>
</feature>
<keyword evidence="9" id="KW-1185">Reference proteome</keyword>
<evidence type="ECO:0000313" key="8">
    <source>
        <dbReference type="EMBL" id="KAL3821429.1"/>
    </source>
</evidence>
<comment type="caution">
    <text evidence="8">The sequence shown here is derived from an EMBL/GenBank/DDBJ whole genome shotgun (WGS) entry which is preliminary data.</text>
</comment>
<accession>A0ABD3SAA9</accession>
<comment type="subcellular location">
    <subcellularLocation>
        <location evidence="1">Nucleus</location>
    </subcellularLocation>
</comment>